<accession>A0A9P0Z1K3</accession>
<evidence type="ECO:0000259" key="5">
    <source>
        <dbReference type="PROSITE" id="PS50222"/>
    </source>
</evidence>
<evidence type="ECO:0000256" key="1">
    <source>
        <dbReference type="ARBA" id="ARBA00003291"/>
    </source>
</evidence>
<dbReference type="Proteomes" id="UP001152484">
    <property type="component" value="Unassembled WGS sequence"/>
</dbReference>
<dbReference type="PROSITE" id="PS00018">
    <property type="entry name" value="EF_HAND_1"/>
    <property type="match status" value="4"/>
</dbReference>
<dbReference type="FunFam" id="1.10.238.10:FF:000275">
    <property type="entry name" value="Probable calcium-binding protein CML27"/>
    <property type="match status" value="1"/>
</dbReference>
<gene>
    <name evidence="6" type="ORF">CEURO_LOCUS8400</name>
</gene>
<dbReference type="InterPro" id="IPR011992">
    <property type="entry name" value="EF-hand-dom_pair"/>
</dbReference>
<dbReference type="Pfam" id="PF13499">
    <property type="entry name" value="EF-hand_7"/>
    <property type="match status" value="2"/>
</dbReference>
<dbReference type="SUPFAM" id="SSF47473">
    <property type="entry name" value="EF-hand"/>
    <property type="match status" value="1"/>
</dbReference>
<evidence type="ECO:0000256" key="3">
    <source>
        <dbReference type="ARBA" id="ARBA00022737"/>
    </source>
</evidence>
<dbReference type="EMBL" id="CAMAPE010000016">
    <property type="protein sequence ID" value="CAH9082790.1"/>
    <property type="molecule type" value="Genomic_DNA"/>
</dbReference>
<keyword evidence="3" id="KW-0677">Repeat</keyword>
<dbReference type="InterPro" id="IPR039647">
    <property type="entry name" value="EF_hand_pair_protein_CML-like"/>
</dbReference>
<keyword evidence="4" id="KW-0106">Calcium</keyword>
<dbReference type="PROSITE" id="PS50222">
    <property type="entry name" value="EF_HAND_2"/>
    <property type="match status" value="4"/>
</dbReference>
<feature type="domain" description="EF-hand" evidence="5">
    <location>
        <begin position="16"/>
        <end position="51"/>
    </location>
</feature>
<dbReference type="InterPro" id="IPR018247">
    <property type="entry name" value="EF_Hand_1_Ca_BS"/>
</dbReference>
<dbReference type="InterPro" id="IPR002048">
    <property type="entry name" value="EF_hand_dom"/>
</dbReference>
<evidence type="ECO:0000256" key="4">
    <source>
        <dbReference type="ARBA" id="ARBA00022837"/>
    </source>
</evidence>
<protein>
    <recommendedName>
        <fullName evidence="5">EF-hand domain-containing protein</fullName>
    </recommendedName>
</protein>
<sequence length="160" mass="17487">MAGNANLNSRPTVYLQDANEVERVFEKFDANGDGKISAEELSGVMKDLGSSISSEELKQMMDEIDTDKDGFINLQEFADFCKGDGDGDGDGGLKELREAFDFYDADQDGLISVAELKSILSRLGMGCSAEDCSNMIKSVDSDEDGSVNFTEFKKMMTNKQ</sequence>
<dbReference type="CDD" id="cd00051">
    <property type="entry name" value="EFh"/>
    <property type="match status" value="2"/>
</dbReference>
<evidence type="ECO:0000313" key="7">
    <source>
        <dbReference type="Proteomes" id="UP001152484"/>
    </source>
</evidence>
<comment type="function">
    <text evidence="1">Potential calcium sensor.</text>
</comment>
<dbReference type="OrthoDB" id="26525at2759"/>
<feature type="domain" description="EF-hand" evidence="5">
    <location>
        <begin position="91"/>
        <end position="126"/>
    </location>
</feature>
<comment type="caution">
    <text evidence="6">The sequence shown here is derived from an EMBL/GenBank/DDBJ whole genome shotgun (WGS) entry which is preliminary data.</text>
</comment>
<evidence type="ECO:0000313" key="6">
    <source>
        <dbReference type="EMBL" id="CAH9082790.1"/>
    </source>
</evidence>
<dbReference type="GO" id="GO:0005509">
    <property type="term" value="F:calcium ion binding"/>
    <property type="evidence" value="ECO:0007669"/>
    <property type="project" value="InterPro"/>
</dbReference>
<dbReference type="FunFam" id="1.10.238.10:FF:000089">
    <property type="entry name" value="calmodulin-like protein 3"/>
    <property type="match status" value="1"/>
</dbReference>
<feature type="domain" description="EF-hand" evidence="5">
    <location>
        <begin position="127"/>
        <end position="160"/>
    </location>
</feature>
<evidence type="ECO:0000256" key="2">
    <source>
        <dbReference type="ARBA" id="ARBA00022723"/>
    </source>
</evidence>
<organism evidence="6 7">
    <name type="scientific">Cuscuta europaea</name>
    <name type="common">European dodder</name>
    <dbReference type="NCBI Taxonomy" id="41803"/>
    <lineage>
        <taxon>Eukaryota</taxon>
        <taxon>Viridiplantae</taxon>
        <taxon>Streptophyta</taxon>
        <taxon>Embryophyta</taxon>
        <taxon>Tracheophyta</taxon>
        <taxon>Spermatophyta</taxon>
        <taxon>Magnoliopsida</taxon>
        <taxon>eudicotyledons</taxon>
        <taxon>Gunneridae</taxon>
        <taxon>Pentapetalae</taxon>
        <taxon>asterids</taxon>
        <taxon>lamiids</taxon>
        <taxon>Solanales</taxon>
        <taxon>Convolvulaceae</taxon>
        <taxon>Cuscuteae</taxon>
        <taxon>Cuscuta</taxon>
        <taxon>Cuscuta subgen. Cuscuta</taxon>
    </lineage>
</organism>
<dbReference type="Gene3D" id="1.10.238.10">
    <property type="entry name" value="EF-hand"/>
    <property type="match status" value="2"/>
</dbReference>
<keyword evidence="2" id="KW-0479">Metal-binding</keyword>
<proteinExistence type="predicted"/>
<keyword evidence="7" id="KW-1185">Reference proteome</keyword>
<dbReference type="SMART" id="SM00054">
    <property type="entry name" value="EFh"/>
    <property type="match status" value="4"/>
</dbReference>
<name>A0A9P0Z1K3_CUSEU</name>
<dbReference type="PANTHER" id="PTHR10891">
    <property type="entry name" value="EF-HAND CALCIUM-BINDING DOMAIN CONTAINING PROTEIN"/>
    <property type="match status" value="1"/>
</dbReference>
<reference evidence="6" key="1">
    <citation type="submission" date="2022-07" db="EMBL/GenBank/DDBJ databases">
        <authorList>
            <person name="Macas J."/>
            <person name="Novak P."/>
            <person name="Neumann P."/>
        </authorList>
    </citation>
    <scope>NUCLEOTIDE SEQUENCE</scope>
</reference>
<feature type="domain" description="EF-hand" evidence="5">
    <location>
        <begin position="52"/>
        <end position="87"/>
    </location>
</feature>
<dbReference type="AlphaFoldDB" id="A0A9P0Z1K3"/>
<dbReference type="GO" id="GO:0005737">
    <property type="term" value="C:cytoplasm"/>
    <property type="evidence" value="ECO:0007669"/>
    <property type="project" value="UniProtKB-ARBA"/>
</dbReference>